<dbReference type="InterPro" id="IPR005135">
    <property type="entry name" value="Endo/exonuclease/phosphatase"/>
</dbReference>
<dbReference type="SUPFAM" id="SSF56219">
    <property type="entry name" value="DNase I-like"/>
    <property type="match status" value="1"/>
</dbReference>
<name>A0A3Q7GV42_SOLLC</name>
<proteinExistence type="predicted"/>
<accession>A0A3Q7GV42</accession>
<dbReference type="Pfam" id="PF03372">
    <property type="entry name" value="Exo_endo_phos"/>
    <property type="match status" value="1"/>
</dbReference>
<feature type="domain" description="Endonuclease/exonuclease/phosphatase" evidence="1">
    <location>
        <begin position="20"/>
        <end position="141"/>
    </location>
</feature>
<dbReference type="InterPro" id="IPR036691">
    <property type="entry name" value="Endo/exonu/phosph_ase_sf"/>
</dbReference>
<dbReference type="Proteomes" id="UP000004994">
    <property type="component" value="Chromosome 4"/>
</dbReference>
<reference evidence="2" key="2">
    <citation type="submission" date="2019-01" db="UniProtKB">
        <authorList>
            <consortium name="EnsemblPlants"/>
        </authorList>
    </citation>
    <scope>IDENTIFICATION</scope>
    <source>
        <strain evidence="2">cv. Heinz 1706</strain>
    </source>
</reference>
<dbReference type="InParanoid" id="A0A3Q7GV42"/>
<evidence type="ECO:0000259" key="1">
    <source>
        <dbReference type="Pfam" id="PF03372"/>
    </source>
</evidence>
<reference evidence="2" key="1">
    <citation type="journal article" date="2012" name="Nature">
        <title>The tomato genome sequence provides insights into fleshy fruit evolution.</title>
        <authorList>
            <consortium name="Tomato Genome Consortium"/>
        </authorList>
    </citation>
    <scope>NUCLEOTIDE SEQUENCE [LARGE SCALE GENOMIC DNA]</scope>
    <source>
        <strain evidence="2">cv. Heinz 1706</strain>
    </source>
</reference>
<protein>
    <recommendedName>
        <fullName evidence="1">Endonuclease/exonuclease/phosphatase domain-containing protein</fullName>
    </recommendedName>
</protein>
<sequence>MSVDISGLVVVAGWFARSGMALDAVYASCDTVARRELWQELINIKEACNGPWVSCGDFSLTRYPNERSEGNRIIGAMNEFTEWINEMEFIDPPLLGGTYTWRRGDTRTSASRIDRFLYSSQWDESFTQIKQNLMPRLGSDHNPIVLDCGDLNFKKTYFKFEQGWMVLLRRSRNGGCPSM</sequence>
<dbReference type="OMA" id="EWINEME"/>
<organism evidence="2">
    <name type="scientific">Solanum lycopersicum</name>
    <name type="common">Tomato</name>
    <name type="synonym">Lycopersicon esculentum</name>
    <dbReference type="NCBI Taxonomy" id="4081"/>
    <lineage>
        <taxon>Eukaryota</taxon>
        <taxon>Viridiplantae</taxon>
        <taxon>Streptophyta</taxon>
        <taxon>Embryophyta</taxon>
        <taxon>Tracheophyta</taxon>
        <taxon>Spermatophyta</taxon>
        <taxon>Magnoliopsida</taxon>
        <taxon>eudicotyledons</taxon>
        <taxon>Gunneridae</taxon>
        <taxon>Pentapetalae</taxon>
        <taxon>asterids</taxon>
        <taxon>lamiids</taxon>
        <taxon>Solanales</taxon>
        <taxon>Solanaceae</taxon>
        <taxon>Solanoideae</taxon>
        <taxon>Solaneae</taxon>
        <taxon>Solanum</taxon>
        <taxon>Solanum subgen. Lycopersicon</taxon>
    </lineage>
</organism>
<dbReference type="GO" id="GO:0003824">
    <property type="term" value="F:catalytic activity"/>
    <property type="evidence" value="ECO:0007669"/>
    <property type="project" value="InterPro"/>
</dbReference>
<dbReference type="AlphaFoldDB" id="A0A3Q7GV42"/>
<dbReference type="PANTHER" id="PTHR33710:SF75">
    <property type="entry name" value="ENDONUCLEASE_EXONUCLEASE_PHOSPHATASE DOMAIN-CONTAINING PROTEIN"/>
    <property type="match status" value="1"/>
</dbReference>
<dbReference type="EnsemblPlants" id="Solyc04g047723.1.1">
    <property type="protein sequence ID" value="Solyc04g047723.1.1"/>
    <property type="gene ID" value="Solyc04g047723.1"/>
</dbReference>
<dbReference type="Gene3D" id="3.60.10.10">
    <property type="entry name" value="Endonuclease/exonuclease/phosphatase"/>
    <property type="match status" value="1"/>
</dbReference>
<evidence type="ECO:0000313" key="3">
    <source>
        <dbReference type="Proteomes" id="UP000004994"/>
    </source>
</evidence>
<dbReference type="STRING" id="4081.A0A3Q7GV42"/>
<dbReference type="Gramene" id="Solyc04g047723.1.1">
    <property type="protein sequence ID" value="Solyc04g047723.1.1"/>
    <property type="gene ID" value="Solyc04g047723.1"/>
</dbReference>
<dbReference type="PANTHER" id="PTHR33710">
    <property type="entry name" value="BNAC02G09200D PROTEIN"/>
    <property type="match status" value="1"/>
</dbReference>
<evidence type="ECO:0000313" key="2">
    <source>
        <dbReference type="EnsemblPlants" id="Solyc04g047723.1.1"/>
    </source>
</evidence>
<keyword evidence="3" id="KW-1185">Reference proteome</keyword>